<evidence type="ECO:0000256" key="3">
    <source>
        <dbReference type="SAM" id="MobiDB-lite"/>
    </source>
</evidence>
<feature type="region of interest" description="Disordered" evidence="3">
    <location>
        <begin position="317"/>
        <end position="341"/>
    </location>
</feature>
<sequence>MRVLAWHVHGGWMDAFVRGPHDYLIPRDPYAGEWGRGLAGRSWPAAREVALHDLHGEDVDIVVLQRTEELVLAEALLGRRPGRDVPAVFVEHNAPKPAAATTRHPLADQDDIAIVHVTHFNRLMWDAGRARCVVIEHGIPDPGEQYLGDLPSMALVVNEPVRRGRITGTDLLPLFAEAGPIDAFGMGADQLPAALGMSPHALRPSGDLPAAQLHPAMARRRLYIHPMRWTSLGLSLLEAMHLGMPVVAVQSTEAPRAIPPGAGFVSADVGELVAAARWLLAEPEEAARLGAVGRQAALERYGLGRFLADWNTVIEEEAQRRPGPGAVEFDGRDRPDRWKET</sequence>
<evidence type="ECO:0000313" key="6">
    <source>
        <dbReference type="Proteomes" id="UP000777440"/>
    </source>
</evidence>
<evidence type="ECO:0000256" key="1">
    <source>
        <dbReference type="ARBA" id="ARBA00021292"/>
    </source>
</evidence>
<evidence type="ECO:0000259" key="4">
    <source>
        <dbReference type="Pfam" id="PF00534"/>
    </source>
</evidence>
<feature type="compositionally biased region" description="Basic and acidic residues" evidence="3">
    <location>
        <begin position="329"/>
        <end position="341"/>
    </location>
</feature>
<dbReference type="PANTHER" id="PTHR45947">
    <property type="entry name" value="SULFOQUINOVOSYL TRANSFERASE SQD2"/>
    <property type="match status" value="1"/>
</dbReference>
<protein>
    <recommendedName>
        <fullName evidence="1">D-inositol 3-phosphate glycosyltransferase</fullName>
    </recommendedName>
</protein>
<feature type="domain" description="Glycosyl transferase family 1" evidence="4">
    <location>
        <begin position="208"/>
        <end position="295"/>
    </location>
</feature>
<keyword evidence="6" id="KW-1185">Reference proteome</keyword>
<proteinExistence type="predicted"/>
<dbReference type="Proteomes" id="UP000777440">
    <property type="component" value="Unassembled WGS sequence"/>
</dbReference>
<dbReference type="Pfam" id="PF00534">
    <property type="entry name" value="Glycos_transf_1"/>
    <property type="match status" value="1"/>
</dbReference>
<dbReference type="Gene3D" id="3.40.50.2000">
    <property type="entry name" value="Glycogen Phosphorylase B"/>
    <property type="match status" value="1"/>
</dbReference>
<dbReference type="PANTHER" id="PTHR45947:SF3">
    <property type="entry name" value="SULFOQUINOVOSYL TRANSFERASE SQD2"/>
    <property type="match status" value="1"/>
</dbReference>
<evidence type="ECO:0000313" key="5">
    <source>
        <dbReference type="EMBL" id="MBW9111657.1"/>
    </source>
</evidence>
<dbReference type="EMBL" id="JAEUAX010000014">
    <property type="protein sequence ID" value="MBW9111657.1"/>
    <property type="molecule type" value="Genomic_DNA"/>
</dbReference>
<name>A0ABS7I1X1_9MICO</name>
<evidence type="ECO:0000256" key="2">
    <source>
        <dbReference type="ARBA" id="ARBA00022679"/>
    </source>
</evidence>
<reference evidence="5 6" key="1">
    <citation type="journal article" date="2021" name="MBio">
        <title>Poor Competitiveness of Bradyrhizobium in Pigeon Pea Root Colonization in Indian Soils.</title>
        <authorList>
            <person name="Chalasani D."/>
            <person name="Basu A."/>
            <person name="Pullabhotla S.V.S.R.N."/>
            <person name="Jorrin B."/>
            <person name="Neal A.L."/>
            <person name="Poole P.S."/>
            <person name="Podile A.R."/>
            <person name="Tkacz A."/>
        </authorList>
    </citation>
    <scope>NUCLEOTIDE SEQUENCE [LARGE SCALE GENOMIC DNA]</scope>
    <source>
        <strain evidence="5 6">HU12</strain>
    </source>
</reference>
<dbReference type="InterPro" id="IPR050194">
    <property type="entry name" value="Glycosyltransferase_grp1"/>
</dbReference>
<comment type="caution">
    <text evidence="5">The sequence shown here is derived from an EMBL/GenBank/DDBJ whole genome shotgun (WGS) entry which is preliminary data.</text>
</comment>
<organism evidence="5 6">
    <name type="scientific">Microbacterium ureisolvens</name>
    <dbReference type="NCBI Taxonomy" id="2781186"/>
    <lineage>
        <taxon>Bacteria</taxon>
        <taxon>Bacillati</taxon>
        <taxon>Actinomycetota</taxon>
        <taxon>Actinomycetes</taxon>
        <taxon>Micrococcales</taxon>
        <taxon>Microbacteriaceae</taxon>
        <taxon>Microbacterium</taxon>
    </lineage>
</organism>
<dbReference type="RefSeq" id="WP_220340525.1">
    <property type="nucleotide sequence ID" value="NZ_JAEUAX010000014.1"/>
</dbReference>
<keyword evidence="2" id="KW-0808">Transferase</keyword>
<dbReference type="SUPFAM" id="SSF53756">
    <property type="entry name" value="UDP-Glycosyltransferase/glycogen phosphorylase"/>
    <property type="match status" value="1"/>
</dbReference>
<gene>
    <name evidence="5" type="ORF">JNB61_17955</name>
</gene>
<accession>A0ABS7I1X1</accession>
<dbReference type="InterPro" id="IPR001296">
    <property type="entry name" value="Glyco_trans_1"/>
</dbReference>